<sequence length="193" mass="19753">MPLDPTAPHPTGLPLAARARAGTPVPPRPTSRLAWTILVLCGTGLAIARVPSSAEYARTLVTPEQRAALGDRALEDTAILIGAIGAVPVFTILLLILAFVAGVLESRLFPHGVSRGRIRVGVGWLTVAVGAVGVGLVSLVSGAPPRGDGALRPLVLLGVALAAPALVRDGRTVRGYGRALLVTVPLGLLLCIQ</sequence>
<accession>A0A1R4KBF0</accession>
<feature type="transmembrane region" description="Helical" evidence="2">
    <location>
        <begin position="78"/>
        <end position="101"/>
    </location>
</feature>
<feature type="transmembrane region" description="Helical" evidence="2">
    <location>
        <begin position="121"/>
        <end position="143"/>
    </location>
</feature>
<dbReference type="AlphaFoldDB" id="A0A1R4KBF0"/>
<dbReference type="EMBL" id="FUKR01000073">
    <property type="protein sequence ID" value="SJN41472.1"/>
    <property type="molecule type" value="Genomic_DNA"/>
</dbReference>
<protein>
    <submittedName>
        <fullName evidence="3">Uncharacterized protein</fullName>
    </submittedName>
</protein>
<dbReference type="Proteomes" id="UP000196778">
    <property type="component" value="Unassembled WGS sequence"/>
</dbReference>
<keyword evidence="2" id="KW-0472">Membrane</keyword>
<feature type="transmembrane region" description="Helical" evidence="2">
    <location>
        <begin position="150"/>
        <end position="167"/>
    </location>
</feature>
<keyword evidence="2" id="KW-1133">Transmembrane helix</keyword>
<feature type="region of interest" description="Disordered" evidence="1">
    <location>
        <begin position="1"/>
        <end position="28"/>
    </location>
</feature>
<dbReference type="RefSeq" id="WP_087138530.1">
    <property type="nucleotide sequence ID" value="NZ_FUKR01000073.1"/>
</dbReference>
<gene>
    <name evidence="3" type="ORF">FM119_12645</name>
</gene>
<reference evidence="4" key="1">
    <citation type="submission" date="2017-02" db="EMBL/GenBank/DDBJ databases">
        <authorList>
            <person name="Dridi B."/>
        </authorList>
    </citation>
    <scope>NUCLEOTIDE SEQUENCE [LARGE SCALE GENOMIC DNA]</scope>
    <source>
        <strain evidence="4">EB411</strain>
    </source>
</reference>
<proteinExistence type="predicted"/>
<keyword evidence="2" id="KW-0812">Transmembrane</keyword>
<keyword evidence="4" id="KW-1185">Reference proteome</keyword>
<organism evidence="3 4">
    <name type="scientific">Mycetocola reblochoni REB411</name>
    <dbReference type="NCBI Taxonomy" id="1255698"/>
    <lineage>
        <taxon>Bacteria</taxon>
        <taxon>Bacillati</taxon>
        <taxon>Actinomycetota</taxon>
        <taxon>Actinomycetes</taxon>
        <taxon>Micrococcales</taxon>
        <taxon>Microbacteriaceae</taxon>
        <taxon>Mycetocola</taxon>
    </lineage>
</organism>
<evidence type="ECO:0000313" key="4">
    <source>
        <dbReference type="Proteomes" id="UP000196778"/>
    </source>
</evidence>
<evidence type="ECO:0000313" key="3">
    <source>
        <dbReference type="EMBL" id="SJN41472.1"/>
    </source>
</evidence>
<name>A0A1R4KBF0_9MICO</name>
<evidence type="ECO:0000256" key="2">
    <source>
        <dbReference type="SAM" id="Phobius"/>
    </source>
</evidence>
<evidence type="ECO:0000256" key="1">
    <source>
        <dbReference type="SAM" id="MobiDB-lite"/>
    </source>
</evidence>